<proteinExistence type="predicted"/>
<keyword evidence="2" id="KW-0472">Membrane</keyword>
<reference evidence="3" key="1">
    <citation type="journal article" date="2023" name="Science">
        <title>Genome structures resolve the early diversification of teleost fishes.</title>
        <authorList>
            <person name="Parey E."/>
            <person name="Louis A."/>
            <person name="Montfort J."/>
            <person name="Bouchez O."/>
            <person name="Roques C."/>
            <person name="Iampietro C."/>
            <person name="Lluch J."/>
            <person name="Castinel A."/>
            <person name="Donnadieu C."/>
            <person name="Desvignes T."/>
            <person name="Floi Bucao C."/>
            <person name="Jouanno E."/>
            <person name="Wen M."/>
            <person name="Mejri S."/>
            <person name="Dirks R."/>
            <person name="Jansen H."/>
            <person name="Henkel C."/>
            <person name="Chen W.J."/>
            <person name="Zahm M."/>
            <person name="Cabau C."/>
            <person name="Klopp C."/>
            <person name="Thompson A.W."/>
            <person name="Robinson-Rechavi M."/>
            <person name="Braasch I."/>
            <person name="Lecointre G."/>
            <person name="Bobe J."/>
            <person name="Postlethwait J.H."/>
            <person name="Berthelot C."/>
            <person name="Roest Crollius H."/>
            <person name="Guiguen Y."/>
        </authorList>
    </citation>
    <scope>NUCLEOTIDE SEQUENCE</scope>
    <source>
        <strain evidence="3">NC1722</strain>
    </source>
</reference>
<feature type="region of interest" description="Disordered" evidence="1">
    <location>
        <begin position="550"/>
        <end position="607"/>
    </location>
</feature>
<feature type="region of interest" description="Disordered" evidence="1">
    <location>
        <begin position="193"/>
        <end position="395"/>
    </location>
</feature>
<feature type="compositionally biased region" description="Basic and acidic residues" evidence="1">
    <location>
        <begin position="351"/>
        <end position="362"/>
    </location>
</feature>
<protein>
    <recommendedName>
        <fullName evidence="5">Armadillo-like helical domain-containing protein 4</fullName>
    </recommendedName>
</protein>
<name>A0AAD7SWV5_9TELE</name>
<dbReference type="InterPro" id="IPR031524">
    <property type="entry name" value="ARMH4"/>
</dbReference>
<organism evidence="3 4">
    <name type="scientific">Aldrovandia affinis</name>
    <dbReference type="NCBI Taxonomy" id="143900"/>
    <lineage>
        <taxon>Eukaryota</taxon>
        <taxon>Metazoa</taxon>
        <taxon>Chordata</taxon>
        <taxon>Craniata</taxon>
        <taxon>Vertebrata</taxon>
        <taxon>Euteleostomi</taxon>
        <taxon>Actinopterygii</taxon>
        <taxon>Neopterygii</taxon>
        <taxon>Teleostei</taxon>
        <taxon>Notacanthiformes</taxon>
        <taxon>Halosauridae</taxon>
        <taxon>Aldrovandia</taxon>
    </lineage>
</organism>
<feature type="compositionally biased region" description="Basic and acidic residues" evidence="1">
    <location>
        <begin position="114"/>
        <end position="133"/>
    </location>
</feature>
<evidence type="ECO:0000256" key="2">
    <source>
        <dbReference type="SAM" id="Phobius"/>
    </source>
</evidence>
<feature type="compositionally biased region" description="Acidic residues" evidence="1">
    <location>
        <begin position="558"/>
        <end position="589"/>
    </location>
</feature>
<keyword evidence="2" id="KW-1133">Transmembrane helix</keyword>
<feature type="region of interest" description="Disordered" evidence="1">
    <location>
        <begin position="95"/>
        <end position="164"/>
    </location>
</feature>
<dbReference type="PANTHER" id="PTHR21585:SF0">
    <property type="entry name" value="ARMADILLO-LIKE HELICAL DOMAIN-CONTAINING PROTEIN 4"/>
    <property type="match status" value="1"/>
</dbReference>
<feature type="transmembrane region" description="Helical" evidence="2">
    <location>
        <begin position="634"/>
        <end position="655"/>
    </location>
</feature>
<evidence type="ECO:0008006" key="5">
    <source>
        <dbReference type="Google" id="ProtNLM"/>
    </source>
</evidence>
<evidence type="ECO:0000313" key="3">
    <source>
        <dbReference type="EMBL" id="KAJ8410140.1"/>
    </source>
</evidence>
<comment type="caution">
    <text evidence="3">The sequence shown here is derived from an EMBL/GenBank/DDBJ whole genome shotgun (WGS) entry which is preliminary data.</text>
</comment>
<feature type="compositionally biased region" description="Basic residues" evidence="1">
    <location>
        <begin position="664"/>
        <end position="673"/>
    </location>
</feature>
<dbReference type="Proteomes" id="UP001221898">
    <property type="component" value="Unassembled WGS sequence"/>
</dbReference>
<keyword evidence="2" id="KW-0812">Transmembrane</keyword>
<dbReference type="PANTHER" id="PTHR21585">
    <property type="entry name" value="FULL-LENGTH CDNA CLONE CS0DC025YL05 OF NEUROBLASTOMA"/>
    <property type="match status" value="1"/>
</dbReference>
<gene>
    <name evidence="3" type="ORF">AAFF_G00201210</name>
</gene>
<feature type="region of interest" description="Disordered" evidence="1">
    <location>
        <begin position="485"/>
        <end position="521"/>
    </location>
</feature>
<dbReference type="AlphaFoldDB" id="A0AAD7SWV5"/>
<feature type="region of interest" description="Disordered" evidence="1">
    <location>
        <begin position="664"/>
        <end position="694"/>
    </location>
</feature>
<feature type="compositionally biased region" description="Polar residues" evidence="1">
    <location>
        <begin position="248"/>
        <end position="266"/>
    </location>
</feature>
<accession>A0AAD7SWV5</accession>
<feature type="region of interest" description="Disordered" evidence="1">
    <location>
        <begin position="14"/>
        <end position="58"/>
    </location>
</feature>
<evidence type="ECO:0000256" key="1">
    <source>
        <dbReference type="SAM" id="MobiDB-lite"/>
    </source>
</evidence>
<feature type="compositionally biased region" description="Basic and acidic residues" evidence="1">
    <location>
        <begin position="505"/>
        <end position="514"/>
    </location>
</feature>
<feature type="compositionally biased region" description="Low complexity" evidence="1">
    <location>
        <begin position="363"/>
        <end position="378"/>
    </location>
</feature>
<keyword evidence="4" id="KW-1185">Reference proteome</keyword>
<sequence length="694" mass="73674">MRWLATGFGRAGFLISATPVPPSPKVHGSQKQGKESTFPGDISTHPPESPTGMSESIKPADWLGRSATHSLPHQLQAFNSSPWIFRSGEEGTVVSLTEPRRGSDATPVSVKARPQTERDGFVSETVGEDRETGGETEGLAPGGSLSREEEPGRGFPAKSQPGITEQTAPGFLLAEKKAPEVGVLEVVSLAPGMQAASGPRGAAPVTKAADNAAHDLPPPSMAPSGGDDREEEADSAKTPFTRLPGLPNQIQTTKATETGSPLNSTLALGDPELKFTAVLGDTQTSTPAALDAHSPLTPNPSPGRATTAEGPPQPSSPGEQGEPGPSEPPWTGITPETEPGVSDSTIISEAPHWDGVLEKDSRPLFSDPDPDPGLSPLSTRATGPPDDTASEEMALGLDREGTLSPEHLPLLFEPLDDVDVVPEAMATGPPGGSLPASSRMRSEAEFDDMATVDLDRSLSEESIPELPDSTSLLWQISGSEIPDSVSPHVFPSLTVSPSGPPLQHRSPDSEEHGTADTALEFHPIFIEAPPPSATGPTLLTTVAKATGLSLTKPKSGLEELEYEEEHDEDEEDEETDDSEEDESHEEETEAPMSAPTPPTYSHVPRPPLWVQRNHGLVRSWVEKIRDEAGYVSGMLAPVGIGIAGALLILGILYSIRAVHRKRRNNIKQQRRKQREMTSRQDQAMLLADSSEDEL</sequence>
<feature type="region of interest" description="Disordered" evidence="1">
    <location>
        <begin position="422"/>
        <end position="442"/>
    </location>
</feature>
<dbReference type="EMBL" id="JAINUG010000027">
    <property type="protein sequence ID" value="KAJ8410140.1"/>
    <property type="molecule type" value="Genomic_DNA"/>
</dbReference>
<evidence type="ECO:0000313" key="4">
    <source>
        <dbReference type="Proteomes" id="UP001221898"/>
    </source>
</evidence>